<evidence type="ECO:0000313" key="1">
    <source>
        <dbReference type="EMBL" id="KKL28070.1"/>
    </source>
</evidence>
<comment type="caution">
    <text evidence="1">The sequence shown here is derived from an EMBL/GenBank/DDBJ whole genome shotgun (WGS) entry which is preliminary data.</text>
</comment>
<proteinExistence type="predicted"/>
<dbReference type="EMBL" id="LAZR01035227">
    <property type="protein sequence ID" value="KKL28070.1"/>
    <property type="molecule type" value="Genomic_DNA"/>
</dbReference>
<gene>
    <name evidence="1" type="ORF">LCGC14_2378830</name>
</gene>
<organism evidence="1">
    <name type="scientific">marine sediment metagenome</name>
    <dbReference type="NCBI Taxonomy" id="412755"/>
    <lineage>
        <taxon>unclassified sequences</taxon>
        <taxon>metagenomes</taxon>
        <taxon>ecological metagenomes</taxon>
    </lineage>
</organism>
<sequence length="84" mass="9683">MTEDWQELPTTVGELITHLKKFPEDLHVIYTSCSDWAPLHLKDVCLVKGVHKDSWVMRVYKEHVHTMGTENRSSISEFVGFPGN</sequence>
<accession>A0A0F9C1I4</accession>
<dbReference type="AlphaFoldDB" id="A0A0F9C1I4"/>
<protein>
    <submittedName>
        <fullName evidence="1">Uncharacterized protein</fullName>
    </submittedName>
</protein>
<name>A0A0F9C1I4_9ZZZZ</name>
<reference evidence="1" key="1">
    <citation type="journal article" date="2015" name="Nature">
        <title>Complex archaea that bridge the gap between prokaryotes and eukaryotes.</title>
        <authorList>
            <person name="Spang A."/>
            <person name="Saw J.H."/>
            <person name="Jorgensen S.L."/>
            <person name="Zaremba-Niedzwiedzka K."/>
            <person name="Martijn J."/>
            <person name="Lind A.E."/>
            <person name="van Eijk R."/>
            <person name="Schleper C."/>
            <person name="Guy L."/>
            <person name="Ettema T.J."/>
        </authorList>
    </citation>
    <scope>NUCLEOTIDE SEQUENCE</scope>
</reference>